<dbReference type="FunCoup" id="N1J7S5">
    <property type="interactions" value="570"/>
</dbReference>
<dbReference type="HOGENOM" id="CLU_013399_0_1_1"/>
<dbReference type="InterPro" id="IPR055916">
    <property type="entry name" value="DUF7493"/>
</dbReference>
<dbReference type="Pfam" id="PF24321">
    <property type="entry name" value="DUF7493"/>
    <property type="match status" value="1"/>
</dbReference>
<dbReference type="Gene3D" id="3.40.50.10330">
    <property type="entry name" value="Probable inorganic polyphosphate/atp-NAD kinase, domain 1"/>
    <property type="match status" value="1"/>
</dbReference>
<keyword evidence="3" id="KW-0808">Transferase</keyword>
<dbReference type="GO" id="GO:0046512">
    <property type="term" value="P:sphingosine biosynthetic process"/>
    <property type="evidence" value="ECO:0007669"/>
    <property type="project" value="TreeGrafter"/>
</dbReference>
<dbReference type="EMBL" id="CAUH01001378">
    <property type="protein sequence ID" value="CCU75474.1"/>
    <property type="molecule type" value="Genomic_DNA"/>
</dbReference>
<dbReference type="InterPro" id="IPR016064">
    <property type="entry name" value="NAD/diacylglycerol_kinase_sf"/>
</dbReference>
<dbReference type="eggNOG" id="KOG1116">
    <property type="taxonomic scope" value="Eukaryota"/>
</dbReference>
<dbReference type="Proteomes" id="UP000015441">
    <property type="component" value="Unassembled WGS sequence"/>
</dbReference>
<dbReference type="InterPro" id="IPR017438">
    <property type="entry name" value="ATP-NAD_kinase_N"/>
</dbReference>
<evidence type="ECO:0000256" key="1">
    <source>
        <dbReference type="SAM" id="MobiDB-lite"/>
    </source>
</evidence>
<evidence type="ECO:0000259" key="2">
    <source>
        <dbReference type="PROSITE" id="PS50146"/>
    </source>
</evidence>
<dbReference type="PANTHER" id="PTHR12358">
    <property type="entry name" value="SPHINGOSINE KINASE"/>
    <property type="match status" value="1"/>
</dbReference>
<feature type="region of interest" description="Disordered" evidence="1">
    <location>
        <begin position="1"/>
        <end position="20"/>
    </location>
</feature>
<dbReference type="OrthoDB" id="3853857at2759"/>
<dbReference type="SUPFAM" id="SSF111331">
    <property type="entry name" value="NAD kinase/diacylglycerol kinase-like"/>
    <property type="match status" value="1"/>
</dbReference>
<dbReference type="GO" id="GO:0001727">
    <property type="term" value="F:lipid kinase activity"/>
    <property type="evidence" value="ECO:0007669"/>
    <property type="project" value="UniProtKB-ARBA"/>
</dbReference>
<dbReference type="InParanoid" id="N1J7S5"/>
<keyword evidence="3" id="KW-0418">Kinase</keyword>
<dbReference type="SMART" id="SM00046">
    <property type="entry name" value="DAGKc"/>
    <property type="match status" value="1"/>
</dbReference>
<dbReference type="InterPro" id="IPR050187">
    <property type="entry name" value="Lipid_Phosphate_FormReg"/>
</dbReference>
<dbReference type="InterPro" id="IPR001206">
    <property type="entry name" value="Diacylglycerol_kinase_cat_dom"/>
</dbReference>
<dbReference type="AlphaFoldDB" id="N1J7S5"/>
<accession>N1J7S5</accession>
<dbReference type="PANTHER" id="PTHR12358:SF31">
    <property type="entry name" value="ACYLGLYCEROL KINASE, MITOCHONDRIAL"/>
    <property type="match status" value="1"/>
</dbReference>
<reference evidence="3 4" key="1">
    <citation type="journal article" date="2010" name="Science">
        <title>Genome expansion and gene loss in powdery mildew fungi reveal tradeoffs in extreme parasitism.</title>
        <authorList>
            <person name="Spanu P.D."/>
            <person name="Abbott J.C."/>
            <person name="Amselem J."/>
            <person name="Burgis T.A."/>
            <person name="Soanes D.M."/>
            <person name="Stueber K."/>
            <person name="Ver Loren van Themaat E."/>
            <person name="Brown J.K.M."/>
            <person name="Butcher S.A."/>
            <person name="Gurr S.J."/>
            <person name="Lebrun M.-H."/>
            <person name="Ridout C.J."/>
            <person name="Schulze-Lefert P."/>
            <person name="Talbot N.J."/>
            <person name="Ahmadinejad N."/>
            <person name="Ametz C."/>
            <person name="Barton G.R."/>
            <person name="Benjdia M."/>
            <person name="Bidzinski P."/>
            <person name="Bindschedler L.V."/>
            <person name="Both M."/>
            <person name="Brewer M.T."/>
            <person name="Cadle-Davidson L."/>
            <person name="Cadle-Davidson M.M."/>
            <person name="Collemare J."/>
            <person name="Cramer R."/>
            <person name="Frenkel O."/>
            <person name="Godfrey D."/>
            <person name="Harriman J."/>
            <person name="Hoede C."/>
            <person name="King B.C."/>
            <person name="Klages S."/>
            <person name="Kleemann J."/>
            <person name="Knoll D."/>
            <person name="Koti P.S."/>
            <person name="Kreplak J."/>
            <person name="Lopez-Ruiz F.J."/>
            <person name="Lu X."/>
            <person name="Maekawa T."/>
            <person name="Mahanil S."/>
            <person name="Micali C."/>
            <person name="Milgroom M.G."/>
            <person name="Montana G."/>
            <person name="Noir S."/>
            <person name="O'Connell R.J."/>
            <person name="Oberhaensli S."/>
            <person name="Parlange F."/>
            <person name="Pedersen C."/>
            <person name="Quesneville H."/>
            <person name="Reinhardt R."/>
            <person name="Rott M."/>
            <person name="Sacristan S."/>
            <person name="Schmidt S.M."/>
            <person name="Schoen M."/>
            <person name="Skamnioti P."/>
            <person name="Sommer H."/>
            <person name="Stephens A."/>
            <person name="Takahara H."/>
            <person name="Thordal-Christensen H."/>
            <person name="Vigouroux M."/>
            <person name="Wessling R."/>
            <person name="Wicker T."/>
            <person name="Panstruga R."/>
        </authorList>
    </citation>
    <scope>NUCLEOTIDE SEQUENCE [LARGE SCALE GENOMIC DNA]</scope>
    <source>
        <strain evidence="3">DH14</strain>
    </source>
</reference>
<organism evidence="3 4">
    <name type="scientific">Blumeria graminis f. sp. hordei (strain DH14)</name>
    <name type="common">Barley powdery mildew</name>
    <name type="synonym">Oidium monilioides f. sp. hordei</name>
    <dbReference type="NCBI Taxonomy" id="546991"/>
    <lineage>
        <taxon>Eukaryota</taxon>
        <taxon>Fungi</taxon>
        <taxon>Dikarya</taxon>
        <taxon>Ascomycota</taxon>
        <taxon>Pezizomycotina</taxon>
        <taxon>Leotiomycetes</taxon>
        <taxon>Erysiphales</taxon>
        <taxon>Erysiphaceae</taxon>
        <taxon>Blumeria</taxon>
        <taxon>Blumeria hordei</taxon>
    </lineage>
</organism>
<name>N1J7S5_BLUG1</name>
<protein>
    <submittedName>
        <fullName evidence="3">LCB4/Sphingolipid long-chain base kinase</fullName>
    </submittedName>
</protein>
<dbReference type="GO" id="GO:0016773">
    <property type="term" value="F:phosphotransferase activity, alcohol group as acceptor"/>
    <property type="evidence" value="ECO:0007669"/>
    <property type="project" value="UniProtKB-ARBA"/>
</dbReference>
<dbReference type="Pfam" id="PF00781">
    <property type="entry name" value="DAGK_cat"/>
    <property type="match status" value="1"/>
</dbReference>
<evidence type="ECO:0000313" key="3">
    <source>
        <dbReference type="EMBL" id="CCU75474.1"/>
    </source>
</evidence>
<dbReference type="GO" id="GO:0016020">
    <property type="term" value="C:membrane"/>
    <property type="evidence" value="ECO:0007669"/>
    <property type="project" value="TreeGrafter"/>
</dbReference>
<proteinExistence type="predicted"/>
<dbReference type="Gene3D" id="2.60.200.40">
    <property type="match status" value="1"/>
</dbReference>
<evidence type="ECO:0000313" key="4">
    <source>
        <dbReference type="Proteomes" id="UP000015441"/>
    </source>
</evidence>
<keyword evidence="4" id="KW-1185">Reference proteome</keyword>
<comment type="caution">
    <text evidence="3">The sequence shown here is derived from an EMBL/GenBank/DDBJ whole genome shotgun (WGS) entry which is preliminary data.</text>
</comment>
<feature type="domain" description="DAGKc" evidence="2">
    <location>
        <begin position="158"/>
        <end position="297"/>
    </location>
</feature>
<dbReference type="GO" id="GO:0005737">
    <property type="term" value="C:cytoplasm"/>
    <property type="evidence" value="ECO:0007669"/>
    <property type="project" value="TreeGrafter"/>
</dbReference>
<sequence>MGQYHTMKTTKSPTNSVFFPNEPRKVHEGEIIVAGNTGKYTTLSLQTNSLVVKSDSGSKLNNTSVQGIHEEESRNTKSYKCFGLCSIGAADPCVRVIPFYNILWAELIGTNLTIRYASPVSKTVVKPAILKYTADIKFCEPVQEWIQDLLHRSYGVSKWRKRIKVLVNPQGGKGAAIKMYFRNVEPLLKAAHCQIDVEQTKYRGHACEIAENLEIEAFDVVASCSGDGLPYEVFNGFGKRVDARKALSNIAVVQIPCGSGNAMSCNLNGTNSASMATLAIIKGIPTSLDLISITQGKTRTLSFLSQSVGIIAEADLATEHLRFLGAHRFTYGLLKRLFRKMTYPCDIAIKVAISEKSEIKDLYRNNKTYLEKLCENGESNNKYLHVDDTSTTSSDDDGLPDLEFGTVNDKLPEGWELVPYEKLGNFYCGNMAYMSPNANFFSATLPNDGFMDLICINGDLKLHSAITMISAVEDGTLIDRPEVWYRKILGYRIIPRNQDDGYISIDGERVPFAPFQAEIHPGLGTVLSKTGYRYETTGVF</sequence>
<dbReference type="PROSITE" id="PS50146">
    <property type="entry name" value="DAGK"/>
    <property type="match status" value="1"/>
</dbReference>
<feature type="compositionally biased region" description="Polar residues" evidence="1">
    <location>
        <begin position="1"/>
        <end position="18"/>
    </location>
</feature>
<dbReference type="STRING" id="546991.N1J7S5"/>
<gene>
    <name evidence="3" type="ORF">BGHDH14_bgh00379</name>
</gene>